<accession>A0A0D3IXB3</accession>
<organism evidence="2 3">
    <name type="scientific">Emiliania huxleyi (strain CCMP1516)</name>
    <dbReference type="NCBI Taxonomy" id="280463"/>
    <lineage>
        <taxon>Eukaryota</taxon>
        <taxon>Haptista</taxon>
        <taxon>Haptophyta</taxon>
        <taxon>Prymnesiophyceae</taxon>
        <taxon>Isochrysidales</taxon>
        <taxon>Noelaerhabdaceae</taxon>
        <taxon>Emiliania</taxon>
    </lineage>
</organism>
<feature type="domain" description="PTM/DIR17-like Tudor" evidence="1">
    <location>
        <begin position="39"/>
        <end position="82"/>
    </location>
</feature>
<dbReference type="Pfam" id="PF21743">
    <property type="entry name" value="PTM_DIR17_Tudor"/>
    <property type="match status" value="1"/>
</dbReference>
<dbReference type="Proteomes" id="UP000013827">
    <property type="component" value="Unassembled WGS sequence"/>
</dbReference>
<dbReference type="KEGG" id="ehx:EMIHUDRAFT_460814"/>
<dbReference type="HOGENOM" id="CLU_2364061_0_0_1"/>
<reference evidence="2" key="2">
    <citation type="submission" date="2024-10" db="UniProtKB">
        <authorList>
            <consortium name="EnsemblProtists"/>
        </authorList>
    </citation>
    <scope>IDENTIFICATION</scope>
</reference>
<keyword evidence="3" id="KW-1185">Reference proteome</keyword>
<dbReference type="RefSeq" id="XP_005768327.1">
    <property type="nucleotide sequence ID" value="XM_005768270.1"/>
</dbReference>
<dbReference type="EnsemblProtists" id="EOD15898">
    <property type="protein sequence ID" value="EOD15898"/>
    <property type="gene ID" value="EMIHUDRAFT_460814"/>
</dbReference>
<sequence>MPPKALSRQWHAHELRPCHCHSGEARDRLTKVQRTDLVGKRMMKTFGGHGTFVGDIVSYDPETGCYQQVTYEDGDKEGLSRASVQAGVRRFQAQAK</sequence>
<dbReference type="AlphaFoldDB" id="A0A0D3IXB3"/>
<evidence type="ECO:0000259" key="1">
    <source>
        <dbReference type="Pfam" id="PF21743"/>
    </source>
</evidence>
<dbReference type="GeneID" id="17262048"/>
<protein>
    <recommendedName>
        <fullName evidence="1">PTM/DIR17-like Tudor domain-containing protein</fullName>
    </recommendedName>
</protein>
<evidence type="ECO:0000313" key="2">
    <source>
        <dbReference type="EnsemblProtists" id="EOD15898"/>
    </source>
</evidence>
<evidence type="ECO:0000313" key="3">
    <source>
        <dbReference type="Proteomes" id="UP000013827"/>
    </source>
</evidence>
<dbReference type="InterPro" id="IPR047365">
    <property type="entry name" value="Tudor_AtPTM-like"/>
</dbReference>
<proteinExistence type="predicted"/>
<dbReference type="PaxDb" id="2903-EOD15898"/>
<name>A0A0D3IXB3_EMIH1</name>
<reference evidence="3" key="1">
    <citation type="journal article" date="2013" name="Nature">
        <title>Pan genome of the phytoplankton Emiliania underpins its global distribution.</title>
        <authorList>
            <person name="Read B.A."/>
            <person name="Kegel J."/>
            <person name="Klute M.J."/>
            <person name="Kuo A."/>
            <person name="Lefebvre S.C."/>
            <person name="Maumus F."/>
            <person name="Mayer C."/>
            <person name="Miller J."/>
            <person name="Monier A."/>
            <person name="Salamov A."/>
            <person name="Young J."/>
            <person name="Aguilar M."/>
            <person name="Claverie J.M."/>
            <person name="Frickenhaus S."/>
            <person name="Gonzalez K."/>
            <person name="Herman E.K."/>
            <person name="Lin Y.C."/>
            <person name="Napier J."/>
            <person name="Ogata H."/>
            <person name="Sarno A.F."/>
            <person name="Shmutz J."/>
            <person name="Schroeder D."/>
            <person name="de Vargas C."/>
            <person name="Verret F."/>
            <person name="von Dassow P."/>
            <person name="Valentin K."/>
            <person name="Van de Peer Y."/>
            <person name="Wheeler G."/>
            <person name="Dacks J.B."/>
            <person name="Delwiche C.F."/>
            <person name="Dyhrman S.T."/>
            <person name="Glockner G."/>
            <person name="John U."/>
            <person name="Richards T."/>
            <person name="Worden A.Z."/>
            <person name="Zhang X."/>
            <person name="Grigoriev I.V."/>
            <person name="Allen A.E."/>
            <person name="Bidle K."/>
            <person name="Borodovsky M."/>
            <person name="Bowler C."/>
            <person name="Brownlee C."/>
            <person name="Cock J.M."/>
            <person name="Elias M."/>
            <person name="Gladyshev V.N."/>
            <person name="Groth M."/>
            <person name="Guda C."/>
            <person name="Hadaegh A."/>
            <person name="Iglesias-Rodriguez M.D."/>
            <person name="Jenkins J."/>
            <person name="Jones B.M."/>
            <person name="Lawson T."/>
            <person name="Leese F."/>
            <person name="Lindquist E."/>
            <person name="Lobanov A."/>
            <person name="Lomsadze A."/>
            <person name="Malik S.B."/>
            <person name="Marsh M.E."/>
            <person name="Mackinder L."/>
            <person name="Mock T."/>
            <person name="Mueller-Roeber B."/>
            <person name="Pagarete A."/>
            <person name="Parker M."/>
            <person name="Probert I."/>
            <person name="Quesneville H."/>
            <person name="Raines C."/>
            <person name="Rensing S.A."/>
            <person name="Riano-Pachon D.M."/>
            <person name="Richier S."/>
            <person name="Rokitta S."/>
            <person name="Shiraiwa Y."/>
            <person name="Soanes D.M."/>
            <person name="van der Giezen M."/>
            <person name="Wahlund T.M."/>
            <person name="Williams B."/>
            <person name="Wilson W."/>
            <person name="Wolfe G."/>
            <person name="Wurch L.L."/>
        </authorList>
    </citation>
    <scope>NUCLEOTIDE SEQUENCE</scope>
</reference>